<proteinExistence type="predicted"/>
<name>A0ACA9R2B0_9GLOM</name>
<keyword evidence="2" id="KW-1185">Reference proteome</keyword>
<evidence type="ECO:0000313" key="1">
    <source>
        <dbReference type="EMBL" id="CAG8773226.1"/>
    </source>
</evidence>
<protein>
    <submittedName>
        <fullName evidence="1">11294_t:CDS:1</fullName>
    </submittedName>
</protein>
<comment type="caution">
    <text evidence="1">The sequence shown here is derived from an EMBL/GenBank/DDBJ whole genome shotgun (WGS) entry which is preliminary data.</text>
</comment>
<dbReference type="Proteomes" id="UP000789366">
    <property type="component" value="Unassembled WGS sequence"/>
</dbReference>
<feature type="non-terminal residue" evidence="1">
    <location>
        <position position="93"/>
    </location>
</feature>
<sequence>VIGSKLAKRKGDISQNNYSIAARLRIDKNVHCSKVPSLFEEREFYDQILFYFTYEYEEVYGNNILYFRNFGETGVINIATIDCCVGFLKLAEN</sequence>
<feature type="non-terminal residue" evidence="1">
    <location>
        <position position="1"/>
    </location>
</feature>
<evidence type="ECO:0000313" key="2">
    <source>
        <dbReference type="Proteomes" id="UP000789366"/>
    </source>
</evidence>
<organism evidence="1 2">
    <name type="scientific">Cetraspora pellucida</name>
    <dbReference type="NCBI Taxonomy" id="1433469"/>
    <lineage>
        <taxon>Eukaryota</taxon>
        <taxon>Fungi</taxon>
        <taxon>Fungi incertae sedis</taxon>
        <taxon>Mucoromycota</taxon>
        <taxon>Glomeromycotina</taxon>
        <taxon>Glomeromycetes</taxon>
        <taxon>Diversisporales</taxon>
        <taxon>Gigasporaceae</taxon>
        <taxon>Cetraspora</taxon>
    </lineage>
</organism>
<reference evidence="1" key="1">
    <citation type="submission" date="2021-06" db="EMBL/GenBank/DDBJ databases">
        <authorList>
            <person name="Kallberg Y."/>
            <person name="Tangrot J."/>
            <person name="Rosling A."/>
        </authorList>
    </citation>
    <scope>NUCLEOTIDE SEQUENCE</scope>
    <source>
        <strain evidence="1">28 12/20/2015</strain>
    </source>
</reference>
<accession>A0ACA9R2B0</accession>
<dbReference type="EMBL" id="CAJVPW010055398">
    <property type="protein sequence ID" value="CAG8773226.1"/>
    <property type="molecule type" value="Genomic_DNA"/>
</dbReference>
<gene>
    <name evidence="1" type="ORF">SPELUC_LOCUS15913</name>
</gene>